<evidence type="ECO:0000313" key="2">
    <source>
        <dbReference type="EMBL" id="PMB98936.1"/>
    </source>
</evidence>
<comment type="caution">
    <text evidence="2">The sequence shown here is derived from an EMBL/GenBank/DDBJ whole genome shotgun (WGS) entry which is preliminary data.</text>
</comment>
<dbReference type="OrthoDB" id="9788263at2"/>
<dbReference type="SMART" id="SM00849">
    <property type="entry name" value="Lactamase_B"/>
    <property type="match status" value="1"/>
</dbReference>
<dbReference type="SUPFAM" id="SSF56281">
    <property type="entry name" value="Metallo-hydrolase/oxidoreductase"/>
    <property type="match status" value="1"/>
</dbReference>
<dbReference type="Pfam" id="PF00753">
    <property type="entry name" value="Lactamase_B"/>
    <property type="match status" value="1"/>
</dbReference>
<dbReference type="GO" id="GO:0016787">
    <property type="term" value="F:hydrolase activity"/>
    <property type="evidence" value="ECO:0007669"/>
    <property type="project" value="UniProtKB-KW"/>
</dbReference>
<dbReference type="AlphaFoldDB" id="A0A2N6PJT3"/>
<keyword evidence="2" id="KW-0378">Hydrolase</keyword>
<protein>
    <submittedName>
        <fullName evidence="2">MBL fold metallo-hydrolase</fullName>
    </submittedName>
</protein>
<dbReference type="InterPro" id="IPR001279">
    <property type="entry name" value="Metallo-B-lactamas"/>
</dbReference>
<dbReference type="InterPro" id="IPR050662">
    <property type="entry name" value="Sec-metab_biosynth-thioest"/>
</dbReference>
<dbReference type="Gene3D" id="1.10.10.10">
    <property type="entry name" value="Winged helix-like DNA-binding domain superfamily/Winged helix DNA-binding domain"/>
    <property type="match status" value="1"/>
</dbReference>
<reference evidence="2 3" key="1">
    <citation type="submission" date="2017-09" db="EMBL/GenBank/DDBJ databases">
        <title>Bacterial strain isolated from the female urinary microbiota.</title>
        <authorList>
            <person name="Thomas-White K."/>
            <person name="Kumar N."/>
            <person name="Forster S."/>
            <person name="Putonti C."/>
            <person name="Lawley T."/>
            <person name="Wolfe A.J."/>
        </authorList>
    </citation>
    <scope>NUCLEOTIDE SEQUENCE [LARGE SCALE GENOMIC DNA]</scope>
    <source>
        <strain evidence="2 3">UMB0680</strain>
    </source>
</reference>
<proteinExistence type="predicted"/>
<dbReference type="Proteomes" id="UP000235703">
    <property type="component" value="Unassembled WGS sequence"/>
</dbReference>
<sequence>MRITADNPSAMTLEGTNTYLLTSADDASALLIDPGPELAEHRANILDAVAGRRLSAIVFTHRHADHTEMFHTAGEWAPDTACHAVLPEFCRGADPLIDGQQLSFGSDHTDAVTILATPGHTSDSVSLLFGSSLFTGDTVLGEGTTMIAHPEGSLGDYMASLARLRGLVSDGVVERIEPAHGPARTDAAAVLDYYIRHRRERIEQVRGLLEDGHTSAEEICDVVYPQVPDSVRPAALQIVRAQLAYVDELGSVS</sequence>
<name>A0A2N6PJT3_9MICO</name>
<accession>A0A2N6PJT3</accession>
<dbReference type="Gene3D" id="3.60.15.10">
    <property type="entry name" value="Ribonuclease Z/Hydroxyacylglutathione hydrolase-like"/>
    <property type="match status" value="1"/>
</dbReference>
<dbReference type="PANTHER" id="PTHR23131">
    <property type="entry name" value="ENDORIBONUCLEASE LACTB2"/>
    <property type="match status" value="1"/>
</dbReference>
<dbReference type="PANTHER" id="PTHR23131:SF0">
    <property type="entry name" value="ENDORIBONUCLEASE LACTB2"/>
    <property type="match status" value="1"/>
</dbReference>
<evidence type="ECO:0000313" key="3">
    <source>
        <dbReference type="Proteomes" id="UP000235703"/>
    </source>
</evidence>
<feature type="domain" description="Metallo-beta-lactamase" evidence="1">
    <location>
        <begin position="15"/>
        <end position="180"/>
    </location>
</feature>
<keyword evidence="3" id="KW-1185">Reference proteome</keyword>
<organism evidence="2 3">
    <name type="scientific">Brevibacterium luteolum</name>
    <dbReference type="NCBI Taxonomy" id="199591"/>
    <lineage>
        <taxon>Bacteria</taxon>
        <taxon>Bacillati</taxon>
        <taxon>Actinomycetota</taxon>
        <taxon>Actinomycetes</taxon>
        <taxon>Micrococcales</taxon>
        <taxon>Brevibacteriaceae</taxon>
        <taxon>Brevibacterium</taxon>
    </lineage>
</organism>
<evidence type="ECO:0000259" key="1">
    <source>
        <dbReference type="SMART" id="SM00849"/>
    </source>
</evidence>
<dbReference type="EMBL" id="PNFZ01000002">
    <property type="protein sequence ID" value="PMB98936.1"/>
    <property type="molecule type" value="Genomic_DNA"/>
</dbReference>
<dbReference type="InterPro" id="IPR036388">
    <property type="entry name" value="WH-like_DNA-bd_sf"/>
</dbReference>
<dbReference type="InterPro" id="IPR036866">
    <property type="entry name" value="RibonucZ/Hydroxyglut_hydro"/>
</dbReference>
<dbReference type="CDD" id="cd16278">
    <property type="entry name" value="metallo-hydrolase-like_MBL-fold"/>
    <property type="match status" value="1"/>
</dbReference>
<gene>
    <name evidence="2" type="ORF">CJ198_04480</name>
</gene>